<protein>
    <submittedName>
        <fullName evidence="1">Uncharacterized protein</fullName>
    </submittedName>
</protein>
<accession>A0A0E9RJM8</accession>
<organism evidence="1">
    <name type="scientific">Anguilla anguilla</name>
    <name type="common">European freshwater eel</name>
    <name type="synonym">Muraena anguilla</name>
    <dbReference type="NCBI Taxonomy" id="7936"/>
    <lineage>
        <taxon>Eukaryota</taxon>
        <taxon>Metazoa</taxon>
        <taxon>Chordata</taxon>
        <taxon>Craniata</taxon>
        <taxon>Vertebrata</taxon>
        <taxon>Euteleostomi</taxon>
        <taxon>Actinopterygii</taxon>
        <taxon>Neopterygii</taxon>
        <taxon>Teleostei</taxon>
        <taxon>Anguilliformes</taxon>
        <taxon>Anguillidae</taxon>
        <taxon>Anguilla</taxon>
    </lineage>
</organism>
<name>A0A0E9RJM8_ANGAN</name>
<reference evidence="1" key="1">
    <citation type="submission" date="2014-11" db="EMBL/GenBank/DDBJ databases">
        <authorList>
            <person name="Amaro Gonzalez C."/>
        </authorList>
    </citation>
    <scope>NUCLEOTIDE SEQUENCE</scope>
</reference>
<sequence length="26" mass="3145">MNLGESELHQREWTMAKTRCRSVSFF</sequence>
<dbReference type="AlphaFoldDB" id="A0A0E9RJM8"/>
<reference evidence="1" key="2">
    <citation type="journal article" date="2015" name="Fish Shellfish Immunol.">
        <title>Early steps in the European eel (Anguilla anguilla)-Vibrio vulnificus interaction in the gills: Role of the RtxA13 toxin.</title>
        <authorList>
            <person name="Callol A."/>
            <person name="Pajuelo D."/>
            <person name="Ebbesson L."/>
            <person name="Teles M."/>
            <person name="MacKenzie S."/>
            <person name="Amaro C."/>
        </authorList>
    </citation>
    <scope>NUCLEOTIDE SEQUENCE</scope>
</reference>
<dbReference type="EMBL" id="GBXM01079560">
    <property type="protein sequence ID" value="JAH29017.1"/>
    <property type="molecule type" value="Transcribed_RNA"/>
</dbReference>
<proteinExistence type="predicted"/>
<evidence type="ECO:0000313" key="1">
    <source>
        <dbReference type="EMBL" id="JAH29017.1"/>
    </source>
</evidence>